<dbReference type="InterPro" id="IPR002625">
    <property type="entry name" value="Smr_dom"/>
</dbReference>
<evidence type="ECO:0000259" key="2">
    <source>
        <dbReference type="PROSITE" id="PS50828"/>
    </source>
</evidence>
<name>A0ABU1BMN9_9BURK</name>
<sequence>MAGPIKDFSDLRKLRNALKEQDEARRQAEAQRRRQEQEAKRDAELFRRTVGDVAPLPGTDKVVGHGPRPLPIARQHLADEQAALQESLSDEFSVETLLDTDEALSFARNGIGPDTLRKLRRGHWVIQNQLDLHGMRTDEAREALAQFLRNAHRRGQRCVRVIHGKGLGSVNKEPVLKSKVRNWLVQKEEVIAFCQAKAADGGSGALVVLLKAS</sequence>
<feature type="region of interest" description="Disordered" evidence="1">
    <location>
        <begin position="1"/>
        <end position="44"/>
    </location>
</feature>
<dbReference type="PANTHER" id="PTHR35562:SF2">
    <property type="entry name" value="DNA ENDONUCLEASE SMRA-RELATED"/>
    <property type="match status" value="1"/>
</dbReference>
<dbReference type="EMBL" id="JAUYVH010000003">
    <property type="protein sequence ID" value="MDQ9170282.1"/>
    <property type="molecule type" value="Genomic_DNA"/>
</dbReference>
<proteinExistence type="predicted"/>
<dbReference type="Pfam" id="PF01713">
    <property type="entry name" value="Smr"/>
    <property type="match status" value="1"/>
</dbReference>
<dbReference type="PANTHER" id="PTHR35562">
    <property type="entry name" value="DNA ENDONUCLEASE SMRA-RELATED"/>
    <property type="match status" value="1"/>
</dbReference>
<dbReference type="RefSeq" id="WP_338436206.1">
    <property type="nucleotide sequence ID" value="NZ_JAUYVH010000003.1"/>
</dbReference>
<accession>A0ABU1BMN9</accession>
<reference evidence="3 4" key="1">
    <citation type="submission" date="2023-08" db="EMBL/GenBank/DDBJ databases">
        <title>Oxalobacteraceae gen .nov., isolated from river sludge outside the plant.</title>
        <authorList>
            <person name="Zhao S.Y."/>
        </authorList>
    </citation>
    <scope>NUCLEOTIDE SEQUENCE [LARGE SCALE GENOMIC DNA]</scope>
    <source>
        <strain evidence="3 4">R-40</strain>
    </source>
</reference>
<evidence type="ECO:0000256" key="1">
    <source>
        <dbReference type="SAM" id="MobiDB-lite"/>
    </source>
</evidence>
<evidence type="ECO:0000313" key="4">
    <source>
        <dbReference type="Proteomes" id="UP001225596"/>
    </source>
</evidence>
<comment type="caution">
    <text evidence="3">The sequence shown here is derived from an EMBL/GenBank/DDBJ whole genome shotgun (WGS) entry which is preliminary data.</text>
</comment>
<dbReference type="InterPro" id="IPR036063">
    <property type="entry name" value="Smr_dom_sf"/>
</dbReference>
<dbReference type="PROSITE" id="PS50828">
    <property type="entry name" value="SMR"/>
    <property type="match status" value="1"/>
</dbReference>
<feature type="compositionally biased region" description="Basic and acidic residues" evidence="1">
    <location>
        <begin position="7"/>
        <end position="44"/>
    </location>
</feature>
<keyword evidence="4" id="KW-1185">Reference proteome</keyword>
<dbReference type="SUPFAM" id="SSF160443">
    <property type="entry name" value="SMR domain-like"/>
    <property type="match status" value="1"/>
</dbReference>
<dbReference type="Proteomes" id="UP001225596">
    <property type="component" value="Unassembled WGS sequence"/>
</dbReference>
<dbReference type="SMART" id="SM00463">
    <property type="entry name" value="SMR"/>
    <property type="match status" value="1"/>
</dbReference>
<organism evidence="3 4">
    <name type="scientific">Keguizhuia sedimenti</name>
    <dbReference type="NCBI Taxonomy" id="3064264"/>
    <lineage>
        <taxon>Bacteria</taxon>
        <taxon>Pseudomonadati</taxon>
        <taxon>Pseudomonadota</taxon>
        <taxon>Betaproteobacteria</taxon>
        <taxon>Burkholderiales</taxon>
        <taxon>Oxalobacteraceae</taxon>
        <taxon>Keguizhuia</taxon>
    </lineage>
</organism>
<protein>
    <submittedName>
        <fullName evidence="3">Smr/MutS family protein</fullName>
    </submittedName>
</protein>
<dbReference type="Gene3D" id="3.30.1370.110">
    <property type="match status" value="1"/>
</dbReference>
<gene>
    <name evidence="3" type="ORF">Q8A64_07630</name>
</gene>
<feature type="domain" description="Smr" evidence="2">
    <location>
        <begin position="130"/>
        <end position="211"/>
    </location>
</feature>
<evidence type="ECO:0000313" key="3">
    <source>
        <dbReference type="EMBL" id="MDQ9170282.1"/>
    </source>
</evidence>